<dbReference type="KEGG" id="crw:CROST_018620"/>
<keyword evidence="3" id="KW-1185">Reference proteome</keyword>
<proteinExistence type="predicted"/>
<evidence type="ECO:0000259" key="1">
    <source>
        <dbReference type="Pfam" id="PF10882"/>
    </source>
</evidence>
<accession>A0A1S8LA29</accession>
<organism evidence="2 3">
    <name type="scientific">Clostridium felsineum</name>
    <dbReference type="NCBI Taxonomy" id="36839"/>
    <lineage>
        <taxon>Bacteria</taxon>
        <taxon>Bacillati</taxon>
        <taxon>Bacillota</taxon>
        <taxon>Clostridia</taxon>
        <taxon>Eubacteriales</taxon>
        <taxon>Clostridiaceae</taxon>
        <taxon>Clostridium</taxon>
    </lineage>
</organism>
<dbReference type="Pfam" id="PF10882">
    <property type="entry name" value="bPH_5"/>
    <property type="match status" value="1"/>
</dbReference>
<feature type="domain" description="Bacterial Pleckstrin homology" evidence="1">
    <location>
        <begin position="64"/>
        <end position="157"/>
    </location>
</feature>
<gene>
    <name evidence="2" type="ORF">CROST_018620</name>
</gene>
<evidence type="ECO:0000313" key="3">
    <source>
        <dbReference type="Proteomes" id="UP000190951"/>
    </source>
</evidence>
<protein>
    <recommendedName>
        <fullName evidence="1">Bacterial Pleckstrin homology domain-containing protein</fullName>
    </recommendedName>
</protein>
<dbReference type="RefSeq" id="WP_077833412.1">
    <property type="nucleotide sequence ID" value="NZ_CP096983.1"/>
</dbReference>
<reference evidence="2 3" key="1">
    <citation type="submission" date="2022-04" db="EMBL/GenBank/DDBJ databases">
        <title>Genome sequence of C. roseum typestrain.</title>
        <authorList>
            <person name="Poehlein A."/>
            <person name="Schoch T."/>
            <person name="Duerre P."/>
            <person name="Daniel R."/>
        </authorList>
    </citation>
    <scope>NUCLEOTIDE SEQUENCE [LARGE SCALE GENOMIC DNA]</scope>
    <source>
        <strain evidence="2 3">DSM 7320</strain>
    </source>
</reference>
<sequence>MKYIKPYKGFSCAIILGITLAMDAAFLILSMFINMYIVLSIIEAFLVFFNIYQLYYIIKSLTLKYSYDEKNFYINWCFGIKNTIPFREIKAYSISHGEVKGVRLWGYGRNFFALGLFFVNDIGTVNMFATSTKSVIYIKVGSAIYGISPENCEEVKALFVKNKLISETFKFEKEKRVILNKDKHFVILISLIAAIILMVTIVPFVLYLSGLIPAKMPLTFDSNFKPISYGTGREFAFKQMMYGAYNMIIFFCIYYSAYFYSKYSKKIAYRIMYLSFLISVIFLLFQIKIYITYI</sequence>
<dbReference type="STRING" id="84029.CROST_14440"/>
<dbReference type="InterPro" id="IPR027783">
    <property type="entry name" value="Bacterial_PH-related"/>
</dbReference>
<dbReference type="Proteomes" id="UP000190951">
    <property type="component" value="Chromosome"/>
</dbReference>
<dbReference type="AlphaFoldDB" id="A0A1S8LA29"/>
<name>A0A1S8LA29_9CLOT</name>
<evidence type="ECO:0000313" key="2">
    <source>
        <dbReference type="EMBL" id="URZ11145.1"/>
    </source>
</evidence>
<dbReference type="EMBL" id="CP096983">
    <property type="protein sequence ID" value="URZ11145.1"/>
    <property type="molecule type" value="Genomic_DNA"/>
</dbReference>